<dbReference type="Proteomes" id="UP000027135">
    <property type="component" value="Unassembled WGS sequence"/>
</dbReference>
<protein>
    <submittedName>
        <fullName evidence="1">Uncharacterized protein</fullName>
    </submittedName>
</protein>
<sequence length="72" mass="8119">MIAETDVEVQQRLQKWDKFLVSGEVAAGENKTNHTENVSSASNEEQKGVVKNYVNTLEINKIQGKKYLPEVI</sequence>
<dbReference type="InParanoid" id="A0A067QPC2"/>
<proteinExistence type="predicted"/>
<organism evidence="1 2">
    <name type="scientific">Zootermopsis nevadensis</name>
    <name type="common">Dampwood termite</name>
    <dbReference type="NCBI Taxonomy" id="136037"/>
    <lineage>
        <taxon>Eukaryota</taxon>
        <taxon>Metazoa</taxon>
        <taxon>Ecdysozoa</taxon>
        <taxon>Arthropoda</taxon>
        <taxon>Hexapoda</taxon>
        <taxon>Insecta</taxon>
        <taxon>Pterygota</taxon>
        <taxon>Neoptera</taxon>
        <taxon>Polyneoptera</taxon>
        <taxon>Dictyoptera</taxon>
        <taxon>Blattodea</taxon>
        <taxon>Blattoidea</taxon>
        <taxon>Termitoidae</taxon>
        <taxon>Termopsidae</taxon>
        <taxon>Zootermopsis</taxon>
    </lineage>
</organism>
<evidence type="ECO:0000313" key="1">
    <source>
        <dbReference type="EMBL" id="KDQ71546.1"/>
    </source>
</evidence>
<dbReference type="EMBL" id="KK853859">
    <property type="protein sequence ID" value="KDQ71546.1"/>
    <property type="molecule type" value="Genomic_DNA"/>
</dbReference>
<reference evidence="1 2" key="1">
    <citation type="journal article" date="2014" name="Nat. Commun.">
        <title>Molecular traces of alternative social organization in a termite genome.</title>
        <authorList>
            <person name="Terrapon N."/>
            <person name="Li C."/>
            <person name="Robertson H.M."/>
            <person name="Ji L."/>
            <person name="Meng X."/>
            <person name="Booth W."/>
            <person name="Chen Z."/>
            <person name="Childers C.P."/>
            <person name="Glastad K.M."/>
            <person name="Gokhale K."/>
            <person name="Gowin J."/>
            <person name="Gronenberg W."/>
            <person name="Hermansen R.A."/>
            <person name="Hu H."/>
            <person name="Hunt B.G."/>
            <person name="Huylmans A.K."/>
            <person name="Khalil S.M."/>
            <person name="Mitchell R.D."/>
            <person name="Munoz-Torres M.C."/>
            <person name="Mustard J.A."/>
            <person name="Pan H."/>
            <person name="Reese J.T."/>
            <person name="Scharf M.E."/>
            <person name="Sun F."/>
            <person name="Vogel H."/>
            <person name="Xiao J."/>
            <person name="Yang W."/>
            <person name="Yang Z."/>
            <person name="Yang Z."/>
            <person name="Zhou J."/>
            <person name="Zhu J."/>
            <person name="Brent C.S."/>
            <person name="Elsik C.G."/>
            <person name="Goodisman M.A."/>
            <person name="Liberles D.A."/>
            <person name="Roe R.M."/>
            <person name="Vargo E.L."/>
            <person name="Vilcinskas A."/>
            <person name="Wang J."/>
            <person name="Bornberg-Bauer E."/>
            <person name="Korb J."/>
            <person name="Zhang G."/>
            <person name="Liebig J."/>
        </authorList>
    </citation>
    <scope>NUCLEOTIDE SEQUENCE [LARGE SCALE GENOMIC DNA]</scope>
    <source>
        <tissue evidence="1">Whole organism</tissue>
    </source>
</reference>
<name>A0A067QPC2_ZOONE</name>
<evidence type="ECO:0000313" key="2">
    <source>
        <dbReference type="Proteomes" id="UP000027135"/>
    </source>
</evidence>
<gene>
    <name evidence="1" type="ORF">L798_09943</name>
</gene>
<keyword evidence="2" id="KW-1185">Reference proteome</keyword>
<dbReference type="AlphaFoldDB" id="A0A067QPC2"/>
<accession>A0A067QPC2</accession>